<feature type="transmembrane region" description="Helical" evidence="8">
    <location>
        <begin position="164"/>
        <end position="182"/>
    </location>
</feature>
<dbReference type="InterPro" id="IPR036259">
    <property type="entry name" value="MFS_trans_sf"/>
</dbReference>
<feature type="transmembrane region" description="Helical" evidence="8">
    <location>
        <begin position="12"/>
        <end position="34"/>
    </location>
</feature>
<evidence type="ECO:0000256" key="2">
    <source>
        <dbReference type="ARBA" id="ARBA00022448"/>
    </source>
</evidence>
<organism evidence="10 11">
    <name type="scientific">Paenibacillus planticolens</name>
    <dbReference type="NCBI Taxonomy" id="2654976"/>
    <lineage>
        <taxon>Bacteria</taxon>
        <taxon>Bacillati</taxon>
        <taxon>Bacillota</taxon>
        <taxon>Bacilli</taxon>
        <taxon>Bacillales</taxon>
        <taxon>Paenibacillaceae</taxon>
        <taxon>Paenibacillus</taxon>
    </lineage>
</organism>
<proteinExistence type="predicted"/>
<comment type="caution">
    <text evidence="10">The sequence shown here is derived from an EMBL/GenBank/DDBJ whole genome shotgun (WGS) entry which is preliminary data.</text>
</comment>
<dbReference type="PANTHER" id="PTHR23522:SF10">
    <property type="entry name" value="3-PHENYLPROPIONIC ACID TRANSPORTER-RELATED"/>
    <property type="match status" value="1"/>
</dbReference>
<feature type="transmembrane region" description="Helical" evidence="8">
    <location>
        <begin position="273"/>
        <end position="290"/>
    </location>
</feature>
<dbReference type="PANTHER" id="PTHR23522">
    <property type="entry name" value="BLL5896 PROTEIN"/>
    <property type="match status" value="1"/>
</dbReference>
<dbReference type="RefSeq" id="WP_171681442.1">
    <property type="nucleotide sequence ID" value="NZ_WHNZ01000007.1"/>
</dbReference>
<keyword evidence="11" id="KW-1185">Reference proteome</keyword>
<dbReference type="Proteomes" id="UP000618579">
    <property type="component" value="Unassembled WGS sequence"/>
</dbReference>
<keyword evidence="4" id="KW-0997">Cell inner membrane</keyword>
<evidence type="ECO:0000256" key="6">
    <source>
        <dbReference type="ARBA" id="ARBA00022989"/>
    </source>
</evidence>
<feature type="transmembrane region" description="Helical" evidence="8">
    <location>
        <begin position="100"/>
        <end position="127"/>
    </location>
</feature>
<evidence type="ECO:0000256" key="5">
    <source>
        <dbReference type="ARBA" id="ARBA00022692"/>
    </source>
</evidence>
<dbReference type="EMBL" id="WHNZ01000007">
    <property type="protein sequence ID" value="NOU98554.1"/>
    <property type="molecule type" value="Genomic_DNA"/>
</dbReference>
<feature type="transmembrane region" description="Helical" evidence="8">
    <location>
        <begin position="363"/>
        <end position="383"/>
    </location>
</feature>
<keyword evidence="2" id="KW-0813">Transport</keyword>
<feature type="transmembrane region" description="Helical" evidence="8">
    <location>
        <begin position="139"/>
        <end position="158"/>
    </location>
</feature>
<sequence>MSDHTIGRNMLGMLKVFNFVLYGALAIYSTFFALYLKDIGFTPVQIGLLVAGGPLIGLVANPFWAYCADRFRNNKRILIICLIGNFICMQFVFMTESYPLIYSLMLFYFMFQSPLFTQSNSLILNVIEGTNRKFGEFRAWGSLGWALIAVIAGPIIGWLGINKLWIVFDAMLLFTIFFTFLMPRGNEREQKEKFTNKGYFTVFQNKNFLIFVCLGVLISIPNSMNTTFLSIYIRGLGGTNTVVGWAAFATAILEVPVFLLLDRYLKKNSRTMLGWLTVISLLFSARWLLMSVASSAIQVIFIQLLHAITFGGYYYVGTQLTSHLVPGEYRSSGQAVYGLTWGGISGIIAGILGGWMFENLGAPVLYRICFGITICGFIGFYLLQNSYRINERYASAQSEKTM</sequence>
<keyword evidence="7 8" id="KW-0472">Membrane</keyword>
<evidence type="ECO:0000256" key="7">
    <source>
        <dbReference type="ARBA" id="ARBA00023136"/>
    </source>
</evidence>
<protein>
    <submittedName>
        <fullName evidence="10">MFS transporter</fullName>
    </submittedName>
</protein>
<feature type="transmembrane region" description="Helical" evidence="8">
    <location>
        <begin position="242"/>
        <end position="261"/>
    </location>
</feature>
<dbReference type="SUPFAM" id="SSF103473">
    <property type="entry name" value="MFS general substrate transporter"/>
    <property type="match status" value="1"/>
</dbReference>
<name>A0ABX1ZEN1_9BACL</name>
<evidence type="ECO:0000256" key="1">
    <source>
        <dbReference type="ARBA" id="ARBA00004429"/>
    </source>
</evidence>
<feature type="domain" description="Major facilitator superfamily associated" evidence="9">
    <location>
        <begin position="13"/>
        <end position="367"/>
    </location>
</feature>
<evidence type="ECO:0000313" key="11">
    <source>
        <dbReference type="Proteomes" id="UP000618579"/>
    </source>
</evidence>
<evidence type="ECO:0000256" key="4">
    <source>
        <dbReference type="ARBA" id="ARBA00022519"/>
    </source>
</evidence>
<feature type="transmembrane region" description="Helical" evidence="8">
    <location>
        <begin position="336"/>
        <end position="357"/>
    </location>
</feature>
<accession>A0ABX1ZEN1</accession>
<feature type="transmembrane region" description="Helical" evidence="8">
    <location>
        <begin position="77"/>
        <end position="94"/>
    </location>
</feature>
<gene>
    <name evidence="10" type="ORF">GC097_00750</name>
</gene>
<dbReference type="Gene3D" id="1.20.1250.20">
    <property type="entry name" value="MFS general substrate transporter like domains"/>
    <property type="match status" value="2"/>
</dbReference>
<feature type="transmembrane region" description="Helical" evidence="8">
    <location>
        <begin position="296"/>
        <end position="316"/>
    </location>
</feature>
<evidence type="ECO:0000259" key="9">
    <source>
        <dbReference type="Pfam" id="PF12832"/>
    </source>
</evidence>
<dbReference type="Pfam" id="PF12832">
    <property type="entry name" value="MFS_1_like"/>
    <property type="match status" value="1"/>
</dbReference>
<dbReference type="InterPro" id="IPR024989">
    <property type="entry name" value="MFS_assoc_dom"/>
</dbReference>
<keyword evidence="5 8" id="KW-0812">Transmembrane</keyword>
<keyword evidence="3" id="KW-1003">Cell membrane</keyword>
<comment type="subcellular location">
    <subcellularLocation>
        <location evidence="1">Cell inner membrane</location>
        <topology evidence="1">Multi-pass membrane protein</topology>
    </subcellularLocation>
</comment>
<evidence type="ECO:0000256" key="8">
    <source>
        <dbReference type="SAM" id="Phobius"/>
    </source>
</evidence>
<reference evidence="10 11" key="1">
    <citation type="submission" date="2019-10" db="EMBL/GenBank/DDBJ databases">
        <title>Description of Paenibacillus pedi sp. nov.</title>
        <authorList>
            <person name="Carlier A."/>
            <person name="Qi S."/>
        </authorList>
    </citation>
    <scope>NUCLEOTIDE SEQUENCE [LARGE SCALE GENOMIC DNA]</scope>
    <source>
        <strain evidence="10 11">LMG 31457</strain>
    </source>
</reference>
<feature type="transmembrane region" description="Helical" evidence="8">
    <location>
        <begin position="203"/>
        <end position="222"/>
    </location>
</feature>
<evidence type="ECO:0000313" key="10">
    <source>
        <dbReference type="EMBL" id="NOU98554.1"/>
    </source>
</evidence>
<keyword evidence="6 8" id="KW-1133">Transmembrane helix</keyword>
<evidence type="ECO:0000256" key="3">
    <source>
        <dbReference type="ARBA" id="ARBA00022475"/>
    </source>
</evidence>
<feature type="transmembrane region" description="Helical" evidence="8">
    <location>
        <begin position="46"/>
        <end position="65"/>
    </location>
</feature>